<feature type="compositionally biased region" description="Low complexity" evidence="10">
    <location>
        <begin position="286"/>
        <end position="303"/>
    </location>
</feature>
<dbReference type="GO" id="GO:0005886">
    <property type="term" value="C:plasma membrane"/>
    <property type="evidence" value="ECO:0007669"/>
    <property type="project" value="UniProtKB-SubCell"/>
</dbReference>
<dbReference type="Proteomes" id="UP001138768">
    <property type="component" value="Unassembled WGS sequence"/>
</dbReference>
<evidence type="ECO:0000256" key="3">
    <source>
        <dbReference type="ARBA" id="ARBA00022618"/>
    </source>
</evidence>
<keyword evidence="1 9" id="KW-1003">Cell membrane</keyword>
<evidence type="ECO:0000256" key="11">
    <source>
        <dbReference type="SAM" id="Phobius"/>
    </source>
</evidence>
<dbReference type="Pfam" id="PF04354">
    <property type="entry name" value="ZipA_C"/>
    <property type="match status" value="1"/>
</dbReference>
<keyword evidence="3 8" id="KW-0132">Cell division</keyword>
<dbReference type="SUPFAM" id="SSF64383">
    <property type="entry name" value="Cell-division protein ZipA, C-terminal domain"/>
    <property type="match status" value="1"/>
</dbReference>
<feature type="compositionally biased region" description="Acidic residues" evidence="10">
    <location>
        <begin position="92"/>
        <end position="106"/>
    </location>
</feature>
<evidence type="ECO:0000256" key="9">
    <source>
        <dbReference type="RuleBase" id="RU003613"/>
    </source>
</evidence>
<keyword evidence="7 8" id="KW-0131">Cell cycle</keyword>
<evidence type="ECO:0000313" key="14">
    <source>
        <dbReference type="Proteomes" id="UP001138768"/>
    </source>
</evidence>
<dbReference type="InterPro" id="IPR007449">
    <property type="entry name" value="ZipA_FtsZ-bd_C"/>
</dbReference>
<dbReference type="GO" id="GO:0000917">
    <property type="term" value="P:division septum assembly"/>
    <property type="evidence" value="ECO:0007669"/>
    <property type="project" value="TreeGrafter"/>
</dbReference>
<organism evidence="13 14">
    <name type="scientific">Lamprobacter modestohalophilus</name>
    <dbReference type="NCBI Taxonomy" id="1064514"/>
    <lineage>
        <taxon>Bacteria</taxon>
        <taxon>Pseudomonadati</taxon>
        <taxon>Pseudomonadota</taxon>
        <taxon>Gammaproteobacteria</taxon>
        <taxon>Chromatiales</taxon>
        <taxon>Chromatiaceae</taxon>
        <taxon>Lamprobacter</taxon>
    </lineage>
</organism>
<evidence type="ECO:0000256" key="2">
    <source>
        <dbReference type="ARBA" id="ARBA00022519"/>
    </source>
</evidence>
<feature type="domain" description="ZipA C-terminal FtsZ-binding" evidence="12">
    <location>
        <begin position="144"/>
        <end position="273"/>
    </location>
</feature>
<evidence type="ECO:0000256" key="1">
    <source>
        <dbReference type="ARBA" id="ARBA00022475"/>
    </source>
</evidence>
<comment type="caution">
    <text evidence="13">The sequence shown here is derived from an EMBL/GenBank/DDBJ whole genome shotgun (WGS) entry which is preliminary data.</text>
</comment>
<dbReference type="PANTHER" id="PTHR38685:SF1">
    <property type="entry name" value="CELL DIVISION PROTEIN ZIPA"/>
    <property type="match status" value="1"/>
</dbReference>
<comment type="similarity">
    <text evidence="8">Belongs to the ZipA family.</text>
</comment>
<proteinExistence type="inferred from homology"/>
<protein>
    <recommendedName>
        <fullName evidence="8">Cell division protein ZipA</fullName>
    </recommendedName>
</protein>
<keyword evidence="5 11" id="KW-1133">Transmembrane helix</keyword>
<keyword evidence="2 9" id="KW-0997">Cell inner membrane</keyword>
<gene>
    <name evidence="13" type="ORF">CKO42_17140</name>
</gene>
<comment type="function">
    <text evidence="8">Essential cell division protein that stabilizes the FtsZ protofilaments by cross-linking them and that serves as a cytoplasmic membrane anchor for the Z ring. Also required for the recruitment to the septal ring of downstream cell division proteins.</text>
</comment>
<evidence type="ECO:0000313" key="13">
    <source>
        <dbReference type="EMBL" id="MBK1620136.1"/>
    </source>
</evidence>
<dbReference type="RefSeq" id="WP_200246659.1">
    <property type="nucleotide sequence ID" value="NZ_NRRY01000032.1"/>
</dbReference>
<feature type="compositionally biased region" description="Polar residues" evidence="10">
    <location>
        <begin position="125"/>
        <end position="140"/>
    </location>
</feature>
<evidence type="ECO:0000256" key="7">
    <source>
        <dbReference type="ARBA" id="ARBA00023306"/>
    </source>
</evidence>
<keyword evidence="4 9" id="KW-0812">Transmembrane</keyword>
<comment type="subcellular location">
    <subcellularLocation>
        <location evidence="9">Cell inner membrane</location>
        <topology evidence="9">Single-pass type I membrane protein</topology>
    </subcellularLocation>
</comment>
<feature type="compositionally biased region" description="Acidic residues" evidence="10">
    <location>
        <begin position="308"/>
        <end position="318"/>
    </location>
</feature>
<evidence type="ECO:0000259" key="12">
    <source>
        <dbReference type="SMART" id="SM00771"/>
    </source>
</evidence>
<evidence type="ECO:0000256" key="5">
    <source>
        <dbReference type="ARBA" id="ARBA00022989"/>
    </source>
</evidence>
<feature type="region of interest" description="Disordered" evidence="10">
    <location>
        <begin position="86"/>
        <end position="142"/>
    </location>
</feature>
<evidence type="ECO:0000256" key="10">
    <source>
        <dbReference type="SAM" id="MobiDB-lite"/>
    </source>
</evidence>
<evidence type="ECO:0000256" key="6">
    <source>
        <dbReference type="ARBA" id="ARBA00023136"/>
    </source>
</evidence>
<dbReference type="SMART" id="SM00771">
    <property type="entry name" value="ZipA_C"/>
    <property type="match status" value="1"/>
</dbReference>
<dbReference type="InterPro" id="IPR036765">
    <property type="entry name" value="ZipA_FtsZ-bd_C_sf"/>
</dbReference>
<name>A0A9X0WAY6_9GAMM</name>
<accession>A0A9X0WAY6</accession>
<keyword evidence="14" id="KW-1185">Reference proteome</keyword>
<reference evidence="13 14" key="1">
    <citation type="journal article" date="2020" name="Microorganisms">
        <title>Osmotic Adaptation and Compatible Solute Biosynthesis of Phototrophic Bacteria as Revealed from Genome Analyses.</title>
        <authorList>
            <person name="Imhoff J.F."/>
            <person name="Rahn T."/>
            <person name="Kunzel S."/>
            <person name="Keller A."/>
            <person name="Neulinger S.C."/>
        </authorList>
    </citation>
    <scope>NUCLEOTIDE SEQUENCE [LARGE SCALE GENOMIC DNA]</scope>
    <source>
        <strain evidence="13 14">DSM 25653</strain>
    </source>
</reference>
<feature type="region of interest" description="Disordered" evidence="10">
    <location>
        <begin position="285"/>
        <end position="318"/>
    </location>
</feature>
<dbReference type="PANTHER" id="PTHR38685">
    <property type="entry name" value="CELL DIVISION PROTEIN ZIPA"/>
    <property type="match status" value="1"/>
</dbReference>
<dbReference type="InterPro" id="IPR011919">
    <property type="entry name" value="Cell_div_ZipA"/>
</dbReference>
<sequence>MDAGTLRIILIILGALLLVALYYWERRRIEGETQPDDLDKRERQRSAAAWRREPSFGRRVADEVTLDEAASDADAAYGAHRSANVASASAATDDDPSADDPNADDAEPARAGGSGLDAPERVKAVTSSSMQEQRPSSRPATTEDGLLVQLFLVARDQHFDGSAVQAAAERQHLTPGEMDIYHRRNLDRSSERALFSMANLVNPGTFPFDSMERFTTPGVALFTQLDGMPSDLMVYDEFVQSARTMADELGADLLLPNRCPFDEDAWEGYRIELLSLINDRADALISGDGSSRSEGSRRSGGSRPADAENGDDEPAVRR</sequence>
<dbReference type="EMBL" id="NRRY01000032">
    <property type="protein sequence ID" value="MBK1620136.1"/>
    <property type="molecule type" value="Genomic_DNA"/>
</dbReference>
<feature type="transmembrane region" description="Helical" evidence="11">
    <location>
        <begin position="6"/>
        <end position="24"/>
    </location>
</feature>
<dbReference type="AlphaFoldDB" id="A0A9X0WAY6"/>
<evidence type="ECO:0000256" key="4">
    <source>
        <dbReference type="ARBA" id="ARBA00022692"/>
    </source>
</evidence>
<dbReference type="GO" id="GO:0032153">
    <property type="term" value="C:cell division site"/>
    <property type="evidence" value="ECO:0007669"/>
    <property type="project" value="TreeGrafter"/>
</dbReference>
<evidence type="ECO:0000256" key="8">
    <source>
        <dbReference type="RuleBase" id="RU003612"/>
    </source>
</evidence>
<keyword evidence="6 9" id="KW-0472">Membrane</keyword>
<dbReference type="Gene3D" id="3.30.1400.10">
    <property type="entry name" value="ZipA, C-terminal FtsZ-binding domain"/>
    <property type="match status" value="1"/>
</dbReference>